<gene>
    <name evidence="3" type="ORF">EXM22_05630</name>
</gene>
<feature type="transmembrane region" description="Helical" evidence="1">
    <location>
        <begin position="82"/>
        <end position="101"/>
    </location>
</feature>
<reference evidence="3 4" key="1">
    <citation type="submission" date="2019-02" db="EMBL/GenBank/DDBJ databases">
        <title>Complete Genome Sequence and Methylome Analysis of free living Spirochaetas.</title>
        <authorList>
            <person name="Fomenkov A."/>
            <person name="Dubinina G."/>
            <person name="Leshcheva N."/>
            <person name="Mikheeva N."/>
            <person name="Grabovich M."/>
            <person name="Vincze T."/>
            <person name="Roberts R.J."/>
        </authorList>
    </citation>
    <scope>NUCLEOTIDE SEQUENCE [LARGE SCALE GENOMIC DNA]</scope>
    <source>
        <strain evidence="3 4">K2</strain>
    </source>
</reference>
<feature type="domain" description="DZANK-type" evidence="2">
    <location>
        <begin position="5"/>
        <end position="51"/>
    </location>
</feature>
<evidence type="ECO:0000259" key="2">
    <source>
        <dbReference type="Pfam" id="PF12773"/>
    </source>
</evidence>
<evidence type="ECO:0000313" key="4">
    <source>
        <dbReference type="Proteomes" id="UP000324209"/>
    </source>
</evidence>
<dbReference type="InterPro" id="IPR025874">
    <property type="entry name" value="DZR"/>
</dbReference>
<proteinExistence type="predicted"/>
<accession>A0A5C1QH81</accession>
<dbReference type="Proteomes" id="UP000324209">
    <property type="component" value="Chromosome"/>
</dbReference>
<dbReference type="RefSeq" id="WP_168203366.1">
    <property type="nucleotide sequence ID" value="NZ_CP036150.1"/>
</dbReference>
<evidence type="ECO:0000313" key="3">
    <source>
        <dbReference type="EMBL" id="QEN07493.1"/>
    </source>
</evidence>
<organism evidence="3 4">
    <name type="scientific">Oceanispirochaeta crateris</name>
    <dbReference type="NCBI Taxonomy" id="2518645"/>
    <lineage>
        <taxon>Bacteria</taxon>
        <taxon>Pseudomonadati</taxon>
        <taxon>Spirochaetota</taxon>
        <taxon>Spirochaetia</taxon>
        <taxon>Spirochaetales</taxon>
        <taxon>Spirochaetaceae</taxon>
        <taxon>Oceanispirochaeta</taxon>
    </lineage>
</organism>
<name>A0A5C1QH81_9SPIO</name>
<sequence>MGFYCDNCGKKVNRNSNTCPECGVKFKAVKCPSCGYTDQADFFKGGCPQCGFLGEEESTGIDHKAKHVKTRKPFLDFISSKVFWIMSLILSLILFYIFYLISQDV</sequence>
<keyword evidence="4" id="KW-1185">Reference proteome</keyword>
<keyword evidence="1" id="KW-0812">Transmembrane</keyword>
<dbReference type="Pfam" id="PF12773">
    <property type="entry name" value="DZR"/>
    <property type="match status" value="1"/>
</dbReference>
<keyword evidence="1" id="KW-1133">Transmembrane helix</keyword>
<dbReference type="EMBL" id="CP036150">
    <property type="protein sequence ID" value="QEN07493.1"/>
    <property type="molecule type" value="Genomic_DNA"/>
</dbReference>
<dbReference type="KEGG" id="ock:EXM22_05630"/>
<evidence type="ECO:0000256" key="1">
    <source>
        <dbReference type="SAM" id="Phobius"/>
    </source>
</evidence>
<dbReference type="AlphaFoldDB" id="A0A5C1QH81"/>
<protein>
    <submittedName>
        <fullName evidence="3">Zinc ribbon domain-containing protein</fullName>
    </submittedName>
</protein>
<keyword evidence="1" id="KW-0472">Membrane</keyword>